<evidence type="ECO:0000256" key="3">
    <source>
        <dbReference type="ARBA" id="ARBA00022692"/>
    </source>
</evidence>
<accession>A0ABS2SP25</accession>
<feature type="transmembrane region" description="Helical" evidence="6">
    <location>
        <begin position="241"/>
        <end position="262"/>
    </location>
</feature>
<keyword evidence="5 6" id="KW-0472">Membrane</keyword>
<dbReference type="EMBL" id="JAFBCV010000001">
    <property type="protein sequence ID" value="MBM7836990.1"/>
    <property type="molecule type" value="Genomic_DNA"/>
</dbReference>
<evidence type="ECO:0000256" key="4">
    <source>
        <dbReference type="ARBA" id="ARBA00022989"/>
    </source>
</evidence>
<feature type="transmembrane region" description="Helical" evidence="6">
    <location>
        <begin position="269"/>
        <end position="291"/>
    </location>
</feature>
<dbReference type="PANTHER" id="PTHR21716">
    <property type="entry name" value="TRANSMEMBRANE PROTEIN"/>
    <property type="match status" value="1"/>
</dbReference>
<feature type="transmembrane region" description="Helical" evidence="6">
    <location>
        <begin position="61"/>
        <end position="86"/>
    </location>
</feature>
<dbReference type="NCBIfam" id="TIGR02872">
    <property type="entry name" value="spore_ytvI"/>
    <property type="match status" value="1"/>
</dbReference>
<evidence type="ECO:0000256" key="2">
    <source>
        <dbReference type="ARBA" id="ARBA00009773"/>
    </source>
</evidence>
<proteinExistence type="inferred from homology"/>
<comment type="similarity">
    <text evidence="2">Belongs to the autoinducer-2 exporter (AI-2E) (TC 2.A.86) family.</text>
</comment>
<sequence length="352" mass="38977">MLAASTRKRILIAIVLLVLLILAYFILPVSLPLILSFFFALALVPLVHVVMRFLKVSRAIAVTLVFSGFMFVLAFVVYILTVVLIARGLEFYENVPTYIAQLNEGWLQLVLSYEAFFSNVPGDIVNAINNQMMISLNSLRASVSELDLIAYITAAVSSIPGYFISFLVFLIALFLFMLEMPKIQSITTSYMKEETREKVEFMAKRFVNVIVGFLKAQFIVSIPIFIVSYIALLFITPEVALTMAVVIWIIDLIPLIGSIVVLTPWALYLFLVGDSSTAVQLLILAAVLLVIRRTVEPKVMGVQIGLSPLATLIAMYLGVSFMGFIGFLVGPLILIAFKSAKEAGMIKLNVKI</sequence>
<name>A0ABS2SP25_9BACI</name>
<reference evidence="7" key="1">
    <citation type="submission" date="2021-01" db="EMBL/GenBank/DDBJ databases">
        <title>Genomic Encyclopedia of Type Strains, Phase IV (KMG-IV): sequencing the most valuable type-strain genomes for metagenomic binning, comparative biology and taxonomic classification.</title>
        <authorList>
            <person name="Goeker M."/>
        </authorList>
    </citation>
    <scope>NUCLEOTIDE SEQUENCE</scope>
    <source>
        <strain evidence="7">DSM 21943</strain>
    </source>
</reference>
<feature type="transmembrane region" description="Helical" evidence="6">
    <location>
        <begin position="206"/>
        <end position="235"/>
    </location>
</feature>
<feature type="transmembrane region" description="Helical" evidence="6">
    <location>
        <begin position="33"/>
        <end position="54"/>
    </location>
</feature>
<comment type="caution">
    <text evidence="7">The sequence shown here is derived from an EMBL/GenBank/DDBJ whole genome shotgun (WGS) entry which is preliminary data.</text>
</comment>
<evidence type="ECO:0000313" key="8">
    <source>
        <dbReference type="Proteomes" id="UP001179280"/>
    </source>
</evidence>
<dbReference type="PANTHER" id="PTHR21716:SF68">
    <property type="entry name" value="TRANSPORT PROTEIN YTVI-RELATED"/>
    <property type="match status" value="1"/>
</dbReference>
<dbReference type="RefSeq" id="WP_204463750.1">
    <property type="nucleotide sequence ID" value="NZ_JAFBCV010000001.1"/>
</dbReference>
<keyword evidence="3 6" id="KW-0812">Transmembrane</keyword>
<evidence type="ECO:0000256" key="6">
    <source>
        <dbReference type="SAM" id="Phobius"/>
    </source>
</evidence>
<feature type="transmembrane region" description="Helical" evidence="6">
    <location>
        <begin position="9"/>
        <end position="27"/>
    </location>
</feature>
<protein>
    <submittedName>
        <fullName evidence="7">Sporulation integral membrane protein YtvI</fullName>
    </submittedName>
</protein>
<dbReference type="Pfam" id="PF01594">
    <property type="entry name" value="AI-2E_transport"/>
    <property type="match status" value="1"/>
</dbReference>
<feature type="transmembrane region" description="Helical" evidence="6">
    <location>
        <begin position="148"/>
        <end position="176"/>
    </location>
</feature>
<keyword evidence="4 6" id="KW-1133">Transmembrane helix</keyword>
<feature type="transmembrane region" description="Helical" evidence="6">
    <location>
        <begin position="311"/>
        <end position="337"/>
    </location>
</feature>
<comment type="subcellular location">
    <subcellularLocation>
        <location evidence="1">Membrane</location>
        <topology evidence="1">Multi-pass membrane protein</topology>
    </subcellularLocation>
</comment>
<gene>
    <name evidence="7" type="ORF">JOC54_000221</name>
</gene>
<evidence type="ECO:0000256" key="1">
    <source>
        <dbReference type="ARBA" id="ARBA00004141"/>
    </source>
</evidence>
<organism evidence="7 8">
    <name type="scientific">Shouchella xiaoxiensis</name>
    <dbReference type="NCBI Taxonomy" id="766895"/>
    <lineage>
        <taxon>Bacteria</taxon>
        <taxon>Bacillati</taxon>
        <taxon>Bacillota</taxon>
        <taxon>Bacilli</taxon>
        <taxon>Bacillales</taxon>
        <taxon>Bacillaceae</taxon>
        <taxon>Shouchella</taxon>
    </lineage>
</organism>
<keyword evidence="8" id="KW-1185">Reference proteome</keyword>
<dbReference type="InterPro" id="IPR002549">
    <property type="entry name" value="AI-2E-like"/>
</dbReference>
<evidence type="ECO:0000256" key="5">
    <source>
        <dbReference type="ARBA" id="ARBA00023136"/>
    </source>
</evidence>
<dbReference type="InterPro" id="IPR014227">
    <property type="entry name" value="YtvI-like"/>
</dbReference>
<evidence type="ECO:0000313" key="7">
    <source>
        <dbReference type="EMBL" id="MBM7836990.1"/>
    </source>
</evidence>
<dbReference type="Proteomes" id="UP001179280">
    <property type="component" value="Unassembled WGS sequence"/>
</dbReference>